<dbReference type="Pfam" id="PF00512">
    <property type="entry name" value="HisKA"/>
    <property type="match status" value="1"/>
</dbReference>
<proteinExistence type="predicted"/>
<keyword evidence="4" id="KW-0547">Nucleotide-binding</keyword>
<dbReference type="Pfam" id="PF02518">
    <property type="entry name" value="HATPase_c"/>
    <property type="match status" value="1"/>
</dbReference>
<dbReference type="SMART" id="SM00388">
    <property type="entry name" value="HisKA"/>
    <property type="match status" value="1"/>
</dbReference>
<dbReference type="InterPro" id="IPR029016">
    <property type="entry name" value="GAF-like_dom_sf"/>
</dbReference>
<dbReference type="Gene3D" id="1.10.287.130">
    <property type="match status" value="1"/>
</dbReference>
<evidence type="ECO:0000256" key="2">
    <source>
        <dbReference type="ARBA" id="ARBA00012438"/>
    </source>
</evidence>
<dbReference type="AlphaFoldDB" id="W4Q0W5"/>
<feature type="domain" description="Histidine kinase" evidence="8">
    <location>
        <begin position="294"/>
        <end position="463"/>
    </location>
</feature>
<dbReference type="PANTHER" id="PTHR43065">
    <property type="entry name" value="SENSOR HISTIDINE KINASE"/>
    <property type="match status" value="1"/>
</dbReference>
<keyword evidence="6" id="KW-0067">ATP-binding</keyword>
<dbReference type="PANTHER" id="PTHR43065:SF34">
    <property type="entry name" value="SPORULATION KINASE A"/>
    <property type="match status" value="1"/>
</dbReference>
<gene>
    <name evidence="9" type="ORF">JCM9140_1581</name>
</gene>
<evidence type="ECO:0000256" key="1">
    <source>
        <dbReference type="ARBA" id="ARBA00000085"/>
    </source>
</evidence>
<keyword evidence="5 9" id="KW-0418">Kinase</keyword>
<evidence type="ECO:0000256" key="3">
    <source>
        <dbReference type="ARBA" id="ARBA00022679"/>
    </source>
</evidence>
<dbReference type="InterPro" id="IPR003594">
    <property type="entry name" value="HATPase_dom"/>
</dbReference>
<dbReference type="InterPro" id="IPR003661">
    <property type="entry name" value="HisK_dim/P_dom"/>
</dbReference>
<comment type="caution">
    <text evidence="9">The sequence shown here is derived from an EMBL/GenBank/DDBJ whole genome shotgun (WGS) entry which is preliminary data.</text>
</comment>
<comment type="catalytic activity">
    <reaction evidence="1">
        <text>ATP + protein L-histidine = ADP + protein N-phospho-L-histidine.</text>
        <dbReference type="EC" id="2.7.13.3"/>
    </reaction>
</comment>
<dbReference type="GO" id="GO:0005524">
    <property type="term" value="F:ATP binding"/>
    <property type="evidence" value="ECO:0007669"/>
    <property type="project" value="UniProtKB-KW"/>
</dbReference>
<dbReference type="SUPFAM" id="SSF47384">
    <property type="entry name" value="Homodimeric domain of signal transducing histidine kinase"/>
    <property type="match status" value="1"/>
</dbReference>
<accession>W4Q0W5</accession>
<sequence>MDPSKIPSFSKVTAEELAKMEMEYNEMIVVIHFFIKKFLEKSKGIPLLVSVTDQNGVFIESIGDKSMKDTMVHHAGLQKGIQFTEEKAGVSSVLAAIELNRPIQLLGSDHYHHFLHSAACYSVPLSVNNKLKGTISVMTFLNYAHPMILTSLETVVDSIQRELDLREQNRYLDQINQMMLEKSTIGYIVIEKNGHIITANPKAKSLMPALEKKGQFIHDIKEFHDIQEFIEQGNSLNDYEMVLRNPQTSICLVDCFPFLEGSLIQLYDISEYKKTESYIQDAEKLSILGQLAAGVAHEIKNPLTTLKGFIQLIQENQYDESFTPVLLKEIERINHITNEFLNLSRPTVNAKDWYVMSKLFTELEVILSSLALPKNIDFVLNLEDVPAMYCDGNQLKQVFINLFKNSVEAVEQNGVISISVQLASAQSIRIRFEDNGEGFPNEILTKAGQPFVTTKQGGNGLGS</sequence>
<dbReference type="InterPro" id="IPR036097">
    <property type="entry name" value="HisK_dim/P_sf"/>
</dbReference>
<dbReference type="GO" id="GO:0000155">
    <property type="term" value="F:phosphorelay sensor kinase activity"/>
    <property type="evidence" value="ECO:0007669"/>
    <property type="project" value="InterPro"/>
</dbReference>
<evidence type="ECO:0000313" key="10">
    <source>
        <dbReference type="Proteomes" id="UP000018890"/>
    </source>
</evidence>
<keyword evidence="3" id="KW-0808">Transferase</keyword>
<dbReference type="OrthoDB" id="9784397at2"/>
<evidence type="ECO:0000256" key="6">
    <source>
        <dbReference type="ARBA" id="ARBA00022840"/>
    </source>
</evidence>
<dbReference type="Gene3D" id="3.30.565.10">
    <property type="entry name" value="Histidine kinase-like ATPase, C-terminal domain"/>
    <property type="match status" value="1"/>
</dbReference>
<protein>
    <recommendedName>
        <fullName evidence="2">histidine kinase</fullName>
        <ecNumber evidence="2">2.7.13.3</ecNumber>
    </recommendedName>
</protein>
<evidence type="ECO:0000313" key="9">
    <source>
        <dbReference type="EMBL" id="GAE25580.1"/>
    </source>
</evidence>
<dbReference type="RefSeq" id="WP_034744200.1">
    <property type="nucleotide sequence ID" value="NZ_BAUT01000011.1"/>
</dbReference>
<organism evidence="9 10">
    <name type="scientific">Halalkalibacter wakoensis JCM 9140</name>
    <dbReference type="NCBI Taxonomy" id="1236970"/>
    <lineage>
        <taxon>Bacteria</taxon>
        <taxon>Bacillati</taxon>
        <taxon>Bacillota</taxon>
        <taxon>Bacilli</taxon>
        <taxon>Bacillales</taxon>
        <taxon>Bacillaceae</taxon>
        <taxon>Halalkalibacter</taxon>
    </lineage>
</organism>
<dbReference type="SUPFAM" id="SSF55874">
    <property type="entry name" value="ATPase domain of HSP90 chaperone/DNA topoisomerase II/histidine kinase"/>
    <property type="match status" value="1"/>
</dbReference>
<keyword evidence="10" id="KW-1185">Reference proteome</keyword>
<dbReference type="Proteomes" id="UP000018890">
    <property type="component" value="Unassembled WGS sequence"/>
</dbReference>
<keyword evidence="7" id="KW-0902">Two-component regulatory system</keyword>
<dbReference type="STRING" id="1236970.JCM9140_1581"/>
<evidence type="ECO:0000256" key="7">
    <source>
        <dbReference type="ARBA" id="ARBA00023012"/>
    </source>
</evidence>
<dbReference type="PROSITE" id="PS50109">
    <property type="entry name" value="HIS_KIN"/>
    <property type="match status" value="1"/>
</dbReference>
<dbReference type="CDD" id="cd00082">
    <property type="entry name" value="HisKA"/>
    <property type="match status" value="1"/>
</dbReference>
<dbReference type="InterPro" id="IPR005467">
    <property type="entry name" value="His_kinase_dom"/>
</dbReference>
<dbReference type="EMBL" id="BAUT01000011">
    <property type="protein sequence ID" value="GAE25580.1"/>
    <property type="molecule type" value="Genomic_DNA"/>
</dbReference>
<evidence type="ECO:0000256" key="5">
    <source>
        <dbReference type="ARBA" id="ARBA00022777"/>
    </source>
</evidence>
<dbReference type="InterPro" id="IPR036890">
    <property type="entry name" value="HATPase_C_sf"/>
</dbReference>
<name>W4Q0W5_9BACI</name>
<evidence type="ECO:0000259" key="8">
    <source>
        <dbReference type="PROSITE" id="PS50109"/>
    </source>
</evidence>
<reference evidence="9" key="1">
    <citation type="journal article" date="2014" name="Genome Announc.">
        <title>Draft Genome Sequences of Three Alkaliphilic Bacillus Strains, Bacillus wakoensis JCM 9140T, Bacillus akibai JCM 9157T, and Bacillus hemicellulosilyticus JCM 9152T.</title>
        <authorList>
            <person name="Yuki M."/>
            <person name="Oshima K."/>
            <person name="Suda W."/>
            <person name="Oshida Y."/>
            <person name="Kitamura K."/>
            <person name="Iida T."/>
            <person name="Hattori M."/>
            <person name="Ohkuma M."/>
        </authorList>
    </citation>
    <scope>NUCLEOTIDE SEQUENCE [LARGE SCALE GENOMIC DNA]</scope>
    <source>
        <strain evidence="9">JCM 9140</strain>
    </source>
</reference>
<dbReference type="EC" id="2.7.13.3" evidence="2"/>
<dbReference type="Gene3D" id="3.30.450.40">
    <property type="match status" value="1"/>
</dbReference>
<evidence type="ECO:0000256" key="4">
    <source>
        <dbReference type="ARBA" id="ARBA00022741"/>
    </source>
</evidence>